<proteinExistence type="predicted"/>
<gene>
    <name evidence="1" type="ORF">HG543_38900</name>
</gene>
<reference evidence="1 2" key="1">
    <citation type="submission" date="2020-04" db="EMBL/GenBank/DDBJ databases">
        <title>Draft genome of Pyxidicoccus fallax type strain.</title>
        <authorList>
            <person name="Whitworth D.E."/>
        </authorList>
    </citation>
    <scope>NUCLEOTIDE SEQUENCE [LARGE SCALE GENOMIC DNA]</scope>
    <source>
        <strain evidence="1 2">DSM 14698</strain>
    </source>
</reference>
<protein>
    <submittedName>
        <fullName evidence="1">Uncharacterized protein</fullName>
    </submittedName>
</protein>
<organism evidence="1 2">
    <name type="scientific">Pyxidicoccus fallax</name>
    <dbReference type="NCBI Taxonomy" id="394095"/>
    <lineage>
        <taxon>Bacteria</taxon>
        <taxon>Pseudomonadati</taxon>
        <taxon>Myxococcota</taxon>
        <taxon>Myxococcia</taxon>
        <taxon>Myxococcales</taxon>
        <taxon>Cystobacterineae</taxon>
        <taxon>Myxococcaceae</taxon>
        <taxon>Pyxidicoccus</taxon>
    </lineage>
</organism>
<comment type="caution">
    <text evidence="1">The sequence shown here is derived from an EMBL/GenBank/DDBJ whole genome shotgun (WGS) entry which is preliminary data.</text>
</comment>
<accession>A0A848LTE8</accession>
<dbReference type="AlphaFoldDB" id="A0A848LTE8"/>
<name>A0A848LTE8_9BACT</name>
<dbReference type="Proteomes" id="UP000518300">
    <property type="component" value="Unassembled WGS sequence"/>
</dbReference>
<evidence type="ECO:0000313" key="2">
    <source>
        <dbReference type="Proteomes" id="UP000518300"/>
    </source>
</evidence>
<dbReference type="Pfam" id="PF14412">
    <property type="entry name" value="AHH"/>
    <property type="match status" value="1"/>
</dbReference>
<keyword evidence="2" id="KW-1185">Reference proteome</keyword>
<dbReference type="InterPro" id="IPR032871">
    <property type="entry name" value="AHH_dom_containing"/>
</dbReference>
<evidence type="ECO:0000313" key="1">
    <source>
        <dbReference type="EMBL" id="NMO20773.1"/>
    </source>
</evidence>
<dbReference type="RefSeq" id="WP_169349980.1">
    <property type="nucleotide sequence ID" value="NZ_JABBJJ010000269.1"/>
</dbReference>
<sequence>MSTKEHLEKTREHKLHQEDESNGCLIRCFVYGKDDAKGLKGHSHRYNGRKYQEASESAYYNLDFTSGENKARLDAAFEGNAPPCEGGDPRLNAQAWHMGMGDNFVHHKKPWPNVAHHVIPINVIAKVFPTVEELELLLVAKYNVNRGLNIILLPYRLDFASVLGLPVHRGSHGDYDIQIETSLRAKRRNITRAEDPERKDHPELTEENIMGLTKDIETFAVRLRKMLLLSRARERGLHVNRALRLFNPRGL</sequence>
<dbReference type="EMBL" id="JABBJJ010000269">
    <property type="protein sequence ID" value="NMO20773.1"/>
    <property type="molecule type" value="Genomic_DNA"/>
</dbReference>